<keyword evidence="1" id="KW-0808">Transferase</keyword>
<evidence type="ECO:0000313" key="1">
    <source>
        <dbReference type="EMBL" id="PKU30681.1"/>
    </source>
</evidence>
<keyword evidence="1" id="KW-0548">Nucleotidyltransferase</keyword>
<evidence type="ECO:0000313" key="2">
    <source>
        <dbReference type="Proteomes" id="UP000233556"/>
    </source>
</evidence>
<sequence length="225" mass="25420">MDWAGQLHGMEYLCPLPEPGKFNPIPARTRTPARVKAEMMRLLPVKASIGDGVRKAKVWLELNLERDTKNNKKGMYSKFADNTKLNGVVDTPEGQDAIQRDLDRFKKWAHVNLMRFNKAKCKVLHLGRGNPSHQYRLGHEGIESSPAEKDLGVLGGRKDGHEMAMCARSPEGQLYTWLHQKKRGQQVEGGDSAPLILSWFEVKQNQFSLSQFYLAAKPLLTNLTL</sequence>
<organism evidence="1 2">
    <name type="scientific">Limosa lapponica baueri</name>
    <dbReference type="NCBI Taxonomy" id="1758121"/>
    <lineage>
        <taxon>Eukaryota</taxon>
        <taxon>Metazoa</taxon>
        <taxon>Chordata</taxon>
        <taxon>Craniata</taxon>
        <taxon>Vertebrata</taxon>
        <taxon>Euteleostomi</taxon>
        <taxon>Archelosauria</taxon>
        <taxon>Archosauria</taxon>
        <taxon>Dinosauria</taxon>
        <taxon>Saurischia</taxon>
        <taxon>Theropoda</taxon>
        <taxon>Coelurosauria</taxon>
        <taxon>Aves</taxon>
        <taxon>Neognathae</taxon>
        <taxon>Neoaves</taxon>
        <taxon>Charadriiformes</taxon>
        <taxon>Scolopacidae</taxon>
        <taxon>Limosa</taxon>
    </lineage>
</organism>
<protein>
    <submittedName>
        <fullName evidence="1">Rna-directed dna polymerase from mobile element jockey-like</fullName>
    </submittedName>
</protein>
<dbReference type="OrthoDB" id="9396613at2759"/>
<proteinExistence type="predicted"/>
<name>A0A2I0TA55_LIMLA</name>
<dbReference type="GO" id="GO:0003964">
    <property type="term" value="F:RNA-directed DNA polymerase activity"/>
    <property type="evidence" value="ECO:0007669"/>
    <property type="project" value="UniProtKB-KW"/>
</dbReference>
<gene>
    <name evidence="1" type="ORF">llap_19017</name>
</gene>
<keyword evidence="1" id="KW-0695">RNA-directed DNA polymerase</keyword>
<dbReference type="EMBL" id="KZ514194">
    <property type="protein sequence ID" value="PKU30681.1"/>
    <property type="molecule type" value="Genomic_DNA"/>
</dbReference>
<reference evidence="2" key="1">
    <citation type="submission" date="2017-11" db="EMBL/GenBank/DDBJ databases">
        <authorList>
            <person name="Lima N.C."/>
            <person name="Parody-Merino A.M."/>
            <person name="Battley P.F."/>
            <person name="Fidler A.E."/>
            <person name="Prosdocimi F."/>
        </authorList>
    </citation>
    <scope>NUCLEOTIDE SEQUENCE [LARGE SCALE GENOMIC DNA]</scope>
</reference>
<dbReference type="PANTHER" id="PTHR33332">
    <property type="entry name" value="REVERSE TRANSCRIPTASE DOMAIN-CONTAINING PROTEIN"/>
    <property type="match status" value="1"/>
</dbReference>
<reference evidence="2" key="2">
    <citation type="submission" date="2017-12" db="EMBL/GenBank/DDBJ databases">
        <title>Genome sequence of the Bar-tailed Godwit (Limosa lapponica baueri).</title>
        <authorList>
            <person name="Lima N.C.B."/>
            <person name="Parody-Merino A.M."/>
            <person name="Battley P.F."/>
            <person name="Fidler A.E."/>
            <person name="Prosdocimi F."/>
        </authorList>
    </citation>
    <scope>NUCLEOTIDE SEQUENCE [LARGE SCALE GENOMIC DNA]</scope>
</reference>
<keyword evidence="2" id="KW-1185">Reference proteome</keyword>
<dbReference type="AlphaFoldDB" id="A0A2I0TA55"/>
<dbReference type="Proteomes" id="UP000233556">
    <property type="component" value="Unassembled WGS sequence"/>
</dbReference>
<accession>A0A2I0TA55</accession>